<evidence type="ECO:0000313" key="2">
    <source>
        <dbReference type="EMBL" id="GGL76888.1"/>
    </source>
</evidence>
<evidence type="ECO:0000256" key="1">
    <source>
        <dbReference type="SAM" id="MobiDB-lite"/>
    </source>
</evidence>
<evidence type="ECO:0000313" key="3">
    <source>
        <dbReference type="Proteomes" id="UP000613840"/>
    </source>
</evidence>
<gene>
    <name evidence="2" type="ORF">GCM10011575_38810</name>
</gene>
<dbReference type="EMBL" id="BMMZ01000012">
    <property type="protein sequence ID" value="GGL76888.1"/>
    <property type="molecule type" value="Genomic_DNA"/>
</dbReference>
<organism evidence="2 3">
    <name type="scientific">Microlunatus endophyticus</name>
    <dbReference type="NCBI Taxonomy" id="1716077"/>
    <lineage>
        <taxon>Bacteria</taxon>
        <taxon>Bacillati</taxon>
        <taxon>Actinomycetota</taxon>
        <taxon>Actinomycetes</taxon>
        <taxon>Propionibacteriales</taxon>
        <taxon>Propionibacteriaceae</taxon>
        <taxon>Microlunatus</taxon>
    </lineage>
</organism>
<name>A0A917W8I2_9ACTN</name>
<dbReference type="Proteomes" id="UP000613840">
    <property type="component" value="Unassembled WGS sequence"/>
</dbReference>
<reference evidence="2" key="1">
    <citation type="journal article" date="2014" name="Int. J. Syst. Evol. Microbiol.">
        <title>Complete genome sequence of Corynebacterium casei LMG S-19264T (=DSM 44701T), isolated from a smear-ripened cheese.</title>
        <authorList>
            <consortium name="US DOE Joint Genome Institute (JGI-PGF)"/>
            <person name="Walter F."/>
            <person name="Albersmeier A."/>
            <person name="Kalinowski J."/>
            <person name="Ruckert C."/>
        </authorList>
    </citation>
    <scope>NUCLEOTIDE SEQUENCE</scope>
    <source>
        <strain evidence="2">CGMCC 4.7306</strain>
    </source>
</reference>
<comment type="caution">
    <text evidence="2">The sequence shown here is derived from an EMBL/GenBank/DDBJ whole genome shotgun (WGS) entry which is preliminary data.</text>
</comment>
<keyword evidence="3" id="KW-1185">Reference proteome</keyword>
<accession>A0A917W8I2</accession>
<feature type="region of interest" description="Disordered" evidence="1">
    <location>
        <begin position="43"/>
        <end position="69"/>
    </location>
</feature>
<feature type="compositionally biased region" description="Basic and acidic residues" evidence="1">
    <location>
        <begin position="59"/>
        <end position="69"/>
    </location>
</feature>
<proteinExistence type="predicted"/>
<reference evidence="2" key="2">
    <citation type="submission" date="2020-09" db="EMBL/GenBank/DDBJ databases">
        <authorList>
            <person name="Sun Q."/>
            <person name="Zhou Y."/>
        </authorList>
    </citation>
    <scope>NUCLEOTIDE SEQUENCE</scope>
    <source>
        <strain evidence="2">CGMCC 4.7306</strain>
    </source>
</reference>
<sequence length="69" mass="7530">MAVEVTTTGASTAQTDRMLVFFSRYSAFPLTIPVYPILRASTQERAEPGSAESAVVRLDPSDRGKDLPR</sequence>
<dbReference type="AlphaFoldDB" id="A0A917W8I2"/>
<protein>
    <submittedName>
        <fullName evidence="2">Uncharacterized protein</fullName>
    </submittedName>
</protein>